<evidence type="ECO:0000256" key="4">
    <source>
        <dbReference type="ARBA" id="ARBA00022679"/>
    </source>
</evidence>
<keyword evidence="7" id="KW-0067">ATP-binding</keyword>
<dbReference type="PANTHER" id="PTHR43065">
    <property type="entry name" value="SENSOR HISTIDINE KINASE"/>
    <property type="match status" value="1"/>
</dbReference>
<gene>
    <name evidence="11" type="ORF">SAMN04488112_12435</name>
</gene>
<evidence type="ECO:0000259" key="9">
    <source>
        <dbReference type="PROSITE" id="PS50109"/>
    </source>
</evidence>
<evidence type="ECO:0000313" key="11">
    <source>
        <dbReference type="EMBL" id="SDC96462.1"/>
    </source>
</evidence>
<keyword evidence="5" id="KW-0547">Nucleotide-binding</keyword>
<dbReference type="GO" id="GO:0000155">
    <property type="term" value="F:phosphorelay sensor kinase activity"/>
    <property type="evidence" value="ECO:0007669"/>
    <property type="project" value="InterPro"/>
</dbReference>
<dbReference type="SUPFAM" id="SSF55874">
    <property type="entry name" value="ATPase domain of HSP90 chaperone/DNA topoisomerase II/histidine kinase"/>
    <property type="match status" value="1"/>
</dbReference>
<dbReference type="NCBIfam" id="TIGR00229">
    <property type="entry name" value="sensory_box"/>
    <property type="match status" value="1"/>
</dbReference>
<dbReference type="Proteomes" id="UP000199387">
    <property type="component" value="Unassembled WGS sequence"/>
</dbReference>
<proteinExistence type="predicted"/>
<dbReference type="InterPro" id="IPR036890">
    <property type="entry name" value="HATPase_C_sf"/>
</dbReference>
<reference evidence="11 12" key="1">
    <citation type="submission" date="2016-10" db="EMBL/GenBank/DDBJ databases">
        <authorList>
            <person name="de Groot N.N."/>
        </authorList>
    </citation>
    <scope>NUCLEOTIDE SEQUENCE [LARGE SCALE GENOMIC DNA]</scope>
    <source>
        <strain evidence="11 12">DSM 45514</strain>
    </source>
</reference>
<accession>A0A1G6QVY0</accession>
<dbReference type="AlphaFoldDB" id="A0A1G6QVY0"/>
<dbReference type="InterPro" id="IPR004358">
    <property type="entry name" value="Sig_transdc_His_kin-like_C"/>
</dbReference>
<dbReference type="PROSITE" id="PS50112">
    <property type="entry name" value="PAS"/>
    <property type="match status" value="1"/>
</dbReference>
<evidence type="ECO:0000256" key="3">
    <source>
        <dbReference type="ARBA" id="ARBA00022553"/>
    </source>
</evidence>
<dbReference type="PROSITE" id="PS50109">
    <property type="entry name" value="HIS_KIN"/>
    <property type="match status" value="1"/>
</dbReference>
<feature type="domain" description="PAS" evidence="10">
    <location>
        <begin position="181"/>
        <end position="224"/>
    </location>
</feature>
<evidence type="ECO:0000256" key="6">
    <source>
        <dbReference type="ARBA" id="ARBA00022777"/>
    </source>
</evidence>
<keyword evidence="12" id="KW-1185">Reference proteome</keyword>
<dbReference type="Gene3D" id="1.10.287.130">
    <property type="match status" value="1"/>
</dbReference>
<name>A0A1G6QVY0_9BACL</name>
<dbReference type="Gene3D" id="3.30.450.20">
    <property type="entry name" value="PAS domain"/>
    <property type="match status" value="1"/>
</dbReference>
<dbReference type="InterPro" id="IPR035965">
    <property type="entry name" value="PAS-like_dom_sf"/>
</dbReference>
<dbReference type="EMBL" id="FMZA01000024">
    <property type="protein sequence ID" value="SDC96462.1"/>
    <property type="molecule type" value="Genomic_DNA"/>
</dbReference>
<dbReference type="CDD" id="cd00130">
    <property type="entry name" value="PAS"/>
    <property type="match status" value="1"/>
</dbReference>
<keyword evidence="3" id="KW-0597">Phosphoprotein</keyword>
<dbReference type="OrthoDB" id="9815750at2"/>
<organism evidence="11 12">
    <name type="scientific">Melghirimyces thermohalophilus</name>
    <dbReference type="NCBI Taxonomy" id="1236220"/>
    <lineage>
        <taxon>Bacteria</taxon>
        <taxon>Bacillati</taxon>
        <taxon>Bacillota</taxon>
        <taxon>Bacilli</taxon>
        <taxon>Bacillales</taxon>
        <taxon>Thermoactinomycetaceae</taxon>
        <taxon>Melghirimyces</taxon>
    </lineage>
</organism>
<dbReference type="SUPFAM" id="SSF47384">
    <property type="entry name" value="Homodimeric domain of signal transducing histidine kinase"/>
    <property type="match status" value="1"/>
</dbReference>
<feature type="domain" description="Histidine kinase" evidence="9">
    <location>
        <begin position="287"/>
        <end position="498"/>
    </location>
</feature>
<keyword evidence="8" id="KW-0902">Two-component regulatory system</keyword>
<dbReference type="InterPro" id="IPR036097">
    <property type="entry name" value="HisK_dim/P_sf"/>
</dbReference>
<comment type="catalytic activity">
    <reaction evidence="1">
        <text>ATP + protein L-histidine = ADP + protein N-phospho-L-histidine.</text>
        <dbReference type="EC" id="2.7.13.3"/>
    </reaction>
</comment>
<keyword evidence="6" id="KW-0418">Kinase</keyword>
<protein>
    <recommendedName>
        <fullName evidence="2">histidine kinase</fullName>
        <ecNumber evidence="2">2.7.13.3</ecNumber>
    </recommendedName>
</protein>
<dbReference type="InterPro" id="IPR000014">
    <property type="entry name" value="PAS"/>
</dbReference>
<dbReference type="Gene3D" id="3.30.565.10">
    <property type="entry name" value="Histidine kinase-like ATPase, C-terminal domain"/>
    <property type="match status" value="1"/>
</dbReference>
<dbReference type="InterPro" id="IPR003661">
    <property type="entry name" value="HisK_dim/P_dom"/>
</dbReference>
<dbReference type="SMART" id="SM00091">
    <property type="entry name" value="PAS"/>
    <property type="match status" value="2"/>
</dbReference>
<evidence type="ECO:0000256" key="1">
    <source>
        <dbReference type="ARBA" id="ARBA00000085"/>
    </source>
</evidence>
<evidence type="ECO:0000256" key="8">
    <source>
        <dbReference type="ARBA" id="ARBA00023012"/>
    </source>
</evidence>
<evidence type="ECO:0000256" key="7">
    <source>
        <dbReference type="ARBA" id="ARBA00022840"/>
    </source>
</evidence>
<dbReference type="EC" id="2.7.13.3" evidence="2"/>
<dbReference type="GO" id="GO:0005524">
    <property type="term" value="F:ATP binding"/>
    <property type="evidence" value="ECO:0007669"/>
    <property type="project" value="UniProtKB-KW"/>
</dbReference>
<evidence type="ECO:0000313" key="12">
    <source>
        <dbReference type="Proteomes" id="UP000199387"/>
    </source>
</evidence>
<dbReference type="SMART" id="SM00387">
    <property type="entry name" value="HATPase_c"/>
    <property type="match status" value="1"/>
</dbReference>
<dbReference type="InterPro" id="IPR005467">
    <property type="entry name" value="His_kinase_dom"/>
</dbReference>
<dbReference type="SMART" id="SM00388">
    <property type="entry name" value="HisKA"/>
    <property type="match status" value="1"/>
</dbReference>
<dbReference type="PRINTS" id="PR00344">
    <property type="entry name" value="BCTRLSENSOR"/>
</dbReference>
<sequence>MFRHRIARMLFVGERVLPLRYNRDEGDTKWPVAFDSNVRSEERMFWVSEMPLPALAVDERGMVKAASRRLLEVLHLNREQVVGNPLEAFLVLPPKVQAAIRQLEMYPCPSPVEGVLRPFGSDPVTVDVQLMRDGGSGSWSLLVTVPGEESRDRVRKYADRIVARSSRGVVILRESTVAGMNPAACGLLGLDREEVYGKHATDLFVRMEESEGLQEVRNRVAQGQTFRGLSISRKQGRRPVIIHVDGEVLEDSSDLLLTLTDMTQVYLLEMQVRETDRLAMIGQLAAGIAHEIRNPLTSIRGFLQVMRHTLNERGDMKSQGYAEIMLREIDRINDLLGEFLMMSKPSGLKKKLIQLDQVIRELLPIVENEGLLHNIEVRFLLQKIPCPLIEADGELLKQVILNLCKNGIEAMGEGGVLTIRLSGLSESGFLSLEVEDQGPGIHPRAKEKIFDPFYTTKENGTGLGLPVCKRIIQDLRGEIRVLSGERGAIFQVLIPYHKV</sequence>
<dbReference type="STRING" id="1236220.SAMN04488112_12435"/>
<evidence type="ECO:0000256" key="2">
    <source>
        <dbReference type="ARBA" id="ARBA00012438"/>
    </source>
</evidence>
<keyword evidence="4" id="KW-0808">Transferase</keyword>
<dbReference type="Pfam" id="PF02518">
    <property type="entry name" value="HATPase_c"/>
    <property type="match status" value="1"/>
</dbReference>
<dbReference type="Pfam" id="PF13426">
    <property type="entry name" value="PAS_9"/>
    <property type="match status" value="1"/>
</dbReference>
<dbReference type="InterPro" id="IPR003594">
    <property type="entry name" value="HATPase_dom"/>
</dbReference>
<dbReference type="CDD" id="cd00082">
    <property type="entry name" value="HisKA"/>
    <property type="match status" value="1"/>
</dbReference>
<dbReference type="Pfam" id="PF00512">
    <property type="entry name" value="HisKA"/>
    <property type="match status" value="1"/>
</dbReference>
<evidence type="ECO:0000256" key="5">
    <source>
        <dbReference type="ARBA" id="ARBA00022741"/>
    </source>
</evidence>
<dbReference type="PANTHER" id="PTHR43065:SF10">
    <property type="entry name" value="PEROXIDE STRESS-ACTIVATED HISTIDINE KINASE MAK3"/>
    <property type="match status" value="1"/>
</dbReference>
<dbReference type="SUPFAM" id="SSF55785">
    <property type="entry name" value="PYP-like sensor domain (PAS domain)"/>
    <property type="match status" value="1"/>
</dbReference>
<evidence type="ECO:0000259" key="10">
    <source>
        <dbReference type="PROSITE" id="PS50112"/>
    </source>
</evidence>